<evidence type="ECO:0000313" key="2">
    <source>
        <dbReference type="EMBL" id="CAD9443901.1"/>
    </source>
</evidence>
<sequence length="320" mass="34704">MGSFHDDFAVPSILVFALVSLVAEMAATKASDRIALRHADPSEARVLGRRFPDQRNDVARDNDDTTPAMLLQDAFLRGLIVRAQHGGLACDVTMLHQAASLWRERLRGTEDGEVGVPPQQAFQISEGSTTPPADHGQRIMRDQSGGGSGLWYLSPSFLEALRASSPWMAFLVDAHVLADVGERDPLGVVVGLSRALMEPVRRSDALDAGVDFHVVPNICEEIKRRSQASSRISSDAAACLLAQASISDCRAAMWECSSGINGRRDISSDHTMPTKSDSSQLKSSLSVQALWAAMAPYHRKIVAERLSQYHFAQEGKEGGL</sequence>
<name>A0A7S2GDD4_9STRA</name>
<reference evidence="2" key="1">
    <citation type="submission" date="2021-01" db="EMBL/GenBank/DDBJ databases">
        <authorList>
            <person name="Corre E."/>
            <person name="Pelletier E."/>
            <person name="Niang G."/>
            <person name="Scheremetjew M."/>
            <person name="Finn R."/>
            <person name="Kale V."/>
            <person name="Holt S."/>
            <person name="Cochrane G."/>
            <person name="Meng A."/>
            <person name="Brown T."/>
            <person name="Cohen L."/>
        </authorList>
    </citation>
    <scope>NUCLEOTIDE SEQUENCE</scope>
    <source>
        <strain evidence="2">CCMP1381</strain>
    </source>
</reference>
<feature type="chain" id="PRO_5031042864" evidence="1">
    <location>
        <begin position="28"/>
        <end position="320"/>
    </location>
</feature>
<keyword evidence="1" id="KW-0732">Signal</keyword>
<gene>
    <name evidence="2" type="ORF">DSPE1174_LOCUS19204</name>
</gene>
<accession>A0A7S2GDD4</accession>
<evidence type="ECO:0000256" key="1">
    <source>
        <dbReference type="SAM" id="SignalP"/>
    </source>
</evidence>
<proteinExistence type="predicted"/>
<feature type="signal peptide" evidence="1">
    <location>
        <begin position="1"/>
        <end position="27"/>
    </location>
</feature>
<dbReference type="EMBL" id="HBGS01037003">
    <property type="protein sequence ID" value="CAD9443901.1"/>
    <property type="molecule type" value="Transcribed_RNA"/>
</dbReference>
<dbReference type="AlphaFoldDB" id="A0A7S2GDD4"/>
<organism evidence="2">
    <name type="scientific">Octactis speculum</name>
    <dbReference type="NCBI Taxonomy" id="3111310"/>
    <lineage>
        <taxon>Eukaryota</taxon>
        <taxon>Sar</taxon>
        <taxon>Stramenopiles</taxon>
        <taxon>Ochrophyta</taxon>
        <taxon>Dictyochophyceae</taxon>
        <taxon>Dictyochales</taxon>
        <taxon>Dictyochaceae</taxon>
        <taxon>Octactis</taxon>
    </lineage>
</organism>
<protein>
    <submittedName>
        <fullName evidence="2">Uncharacterized protein</fullName>
    </submittedName>
</protein>